<reference evidence="1 2" key="1">
    <citation type="submission" date="2019-11" db="EMBL/GenBank/DDBJ databases">
        <title>Pedobacter sp. HMF7647 Genome sequencing and assembly.</title>
        <authorList>
            <person name="Kang H."/>
            <person name="Kim H."/>
            <person name="Joh K."/>
        </authorList>
    </citation>
    <scope>NUCLEOTIDE SEQUENCE [LARGE SCALE GENOMIC DNA]</scope>
    <source>
        <strain evidence="1 2">HMF7647</strain>
    </source>
</reference>
<name>A0A7K1Y7P5_9SPHI</name>
<dbReference type="AlphaFoldDB" id="A0A7K1Y7P5"/>
<dbReference type="InterPro" id="IPR017853">
    <property type="entry name" value="GH"/>
</dbReference>
<sequence>MASPFTSFWMAGFECADHLNSSRQRVSLLKETAHDLLVKHDYERLKAFGINAVREGICWSEVEISPYKFDFSRLERFIEAAEETGIQQIWDICHFGFPDDLNPMNPHFKDRFVALCDAFATFFNLNKSDDTFPFIVTPINEVSFLSWLGGEAAETEPYLKGEGWNVKYQLMKAYIAGIEVLKKIDPDVKILTTEPIVNIVPPLNADDFQINYAAEQHELQYQSLDMLCGRICPELGGKPGYPDILGFNYYYNNQWISGFKEFLPWVNTAEDMRWRPLSSLLEEAYSRYEKPMIISETSHPGVHRPEWLNFITEQCIETLSQKIPLLGACLYPIIDRPDWNDITLWHHAGLWDHDGMDANSRDIYEPYARCLNRCEKLLKADDSLISYEDIEIINSIG</sequence>
<comment type="caution">
    <text evidence="1">The sequence shown here is derived from an EMBL/GenBank/DDBJ whole genome shotgun (WGS) entry which is preliminary data.</text>
</comment>
<accession>A0A7K1Y7P5</accession>
<keyword evidence="2" id="KW-1185">Reference proteome</keyword>
<organism evidence="1 2">
    <name type="scientific">Hufsiella arboris</name>
    <dbReference type="NCBI Taxonomy" id="2695275"/>
    <lineage>
        <taxon>Bacteria</taxon>
        <taxon>Pseudomonadati</taxon>
        <taxon>Bacteroidota</taxon>
        <taxon>Sphingobacteriia</taxon>
        <taxon>Sphingobacteriales</taxon>
        <taxon>Sphingobacteriaceae</taxon>
        <taxon>Hufsiella</taxon>
    </lineage>
</organism>
<dbReference type="SUPFAM" id="SSF51445">
    <property type="entry name" value="(Trans)glycosidases"/>
    <property type="match status" value="1"/>
</dbReference>
<gene>
    <name evidence="1" type="ORF">GS399_06285</name>
</gene>
<dbReference type="EMBL" id="WVHT01000002">
    <property type="protein sequence ID" value="MXV50576.1"/>
    <property type="molecule type" value="Genomic_DNA"/>
</dbReference>
<evidence type="ECO:0000313" key="1">
    <source>
        <dbReference type="EMBL" id="MXV50576.1"/>
    </source>
</evidence>
<dbReference type="Proteomes" id="UP000466586">
    <property type="component" value="Unassembled WGS sequence"/>
</dbReference>
<protein>
    <submittedName>
        <fullName evidence="1">Amine oxidase</fullName>
    </submittedName>
</protein>
<dbReference type="Gene3D" id="3.20.20.80">
    <property type="entry name" value="Glycosidases"/>
    <property type="match status" value="1"/>
</dbReference>
<proteinExistence type="predicted"/>
<evidence type="ECO:0000313" key="2">
    <source>
        <dbReference type="Proteomes" id="UP000466586"/>
    </source>
</evidence>